<comment type="similarity">
    <text evidence="2 6">Belongs to the TBCA family.</text>
</comment>
<dbReference type="FunFam" id="1.20.58.90:FF:000008">
    <property type="entry name" value="Tubulin-specific chaperone A"/>
    <property type="match status" value="1"/>
</dbReference>
<feature type="coiled-coil region" evidence="7">
    <location>
        <begin position="96"/>
        <end position="123"/>
    </location>
</feature>
<evidence type="ECO:0000313" key="9">
    <source>
        <dbReference type="Ensembl" id="ENSACDP00005018158.1"/>
    </source>
</evidence>
<keyword evidence="6" id="KW-0493">Microtubule</keyword>
<feature type="compositionally biased region" description="Low complexity" evidence="8">
    <location>
        <begin position="1"/>
        <end position="13"/>
    </location>
</feature>
<dbReference type="InterPro" id="IPR004226">
    <property type="entry name" value="TBCA"/>
</dbReference>
<dbReference type="SUPFAM" id="SSF46988">
    <property type="entry name" value="Tubulin chaperone cofactor A"/>
    <property type="match status" value="1"/>
</dbReference>
<dbReference type="GO" id="GO:0007021">
    <property type="term" value="P:tubulin complex assembly"/>
    <property type="evidence" value="ECO:0007669"/>
    <property type="project" value="UniProtKB-UniRule"/>
</dbReference>
<dbReference type="PANTHER" id="PTHR21500:SF0">
    <property type="entry name" value="TUBULIN-SPECIFIC CHAPERONE A"/>
    <property type="match status" value="1"/>
</dbReference>
<protein>
    <recommendedName>
        <fullName evidence="3 6">Tubulin-specific chaperone A</fullName>
    </recommendedName>
</protein>
<evidence type="ECO:0000256" key="6">
    <source>
        <dbReference type="RuleBase" id="RU364030"/>
    </source>
</evidence>
<comment type="function">
    <text evidence="1">Tubulin-folding protein; involved in the early step of the tubulin folding pathway.</text>
</comment>
<comment type="subunit">
    <text evidence="5 6">Supercomplex made of cofactors A to E. Cofactors A and D function by capturing and stabilizing tubulin in a quasi-native conformation. Cofactor E binds to the cofactor D-tubulin complex; interaction with cofactor C then causes the release of tubulin polypeptides that are committed to the native state.</text>
</comment>
<dbReference type="Ensembl" id="ENSACDT00005021788.1">
    <property type="protein sequence ID" value="ENSACDP00005018158.1"/>
    <property type="gene ID" value="ENSACDG00005013233.1"/>
</dbReference>
<dbReference type="Proteomes" id="UP000694521">
    <property type="component" value="Unplaced"/>
</dbReference>
<evidence type="ECO:0000313" key="10">
    <source>
        <dbReference type="Proteomes" id="UP000694521"/>
    </source>
</evidence>
<feature type="compositionally biased region" description="Low complexity" evidence="8">
    <location>
        <begin position="39"/>
        <end position="48"/>
    </location>
</feature>
<evidence type="ECO:0000256" key="5">
    <source>
        <dbReference type="ARBA" id="ARBA00026055"/>
    </source>
</evidence>
<keyword evidence="10" id="KW-1185">Reference proteome</keyword>
<feature type="compositionally biased region" description="Pro residues" evidence="8">
    <location>
        <begin position="56"/>
        <end position="69"/>
    </location>
</feature>
<keyword evidence="4 6" id="KW-0143">Chaperone</keyword>
<name>A0A8B9E8L9_ANSCY</name>
<dbReference type="InterPro" id="IPR036126">
    <property type="entry name" value="TBCA_sf"/>
</dbReference>
<keyword evidence="6" id="KW-0206">Cytoskeleton</keyword>
<sequence>MGTAPSRRTPPRAGGRGGLQGLSAEPRPPLPVVPPRPAPRAVRMRTAVLRSEGDAPSPPSPPPPQPPPQRRWAPARAATAMADPRLRQIKIKAGVVKRLAKEKLMYEKEAKQQEEKIEKMKAEACDDYGIKKQVEILQESRMMIPDCQRRLEIAHADLTQLLENEKELEEAEEYKEARSILESVKLEA</sequence>
<evidence type="ECO:0000256" key="2">
    <source>
        <dbReference type="ARBA" id="ARBA00006806"/>
    </source>
</evidence>
<evidence type="ECO:0000256" key="4">
    <source>
        <dbReference type="ARBA" id="ARBA00023186"/>
    </source>
</evidence>
<feature type="coiled-coil region" evidence="7">
    <location>
        <begin position="151"/>
        <end position="184"/>
    </location>
</feature>
<dbReference type="GO" id="GO:0007023">
    <property type="term" value="P:post-chaperonin tubulin folding pathway"/>
    <property type="evidence" value="ECO:0007669"/>
    <property type="project" value="UniProtKB-UniRule"/>
</dbReference>
<dbReference type="PANTHER" id="PTHR21500">
    <property type="entry name" value="TUBULIN-SPECIFIC CHAPERONE A"/>
    <property type="match status" value="1"/>
</dbReference>
<reference evidence="9" key="2">
    <citation type="submission" date="2025-09" db="UniProtKB">
        <authorList>
            <consortium name="Ensembl"/>
        </authorList>
    </citation>
    <scope>IDENTIFICATION</scope>
</reference>
<dbReference type="AlphaFoldDB" id="A0A8B9E8L9"/>
<dbReference type="GO" id="GO:0005874">
    <property type="term" value="C:microtubule"/>
    <property type="evidence" value="ECO:0007669"/>
    <property type="project" value="UniProtKB-KW"/>
</dbReference>
<dbReference type="Gene3D" id="1.20.58.90">
    <property type="match status" value="1"/>
</dbReference>
<evidence type="ECO:0000256" key="8">
    <source>
        <dbReference type="SAM" id="MobiDB-lite"/>
    </source>
</evidence>
<dbReference type="Pfam" id="PF02970">
    <property type="entry name" value="TBCA"/>
    <property type="match status" value="1"/>
</dbReference>
<feature type="compositionally biased region" description="Pro residues" evidence="8">
    <location>
        <begin position="26"/>
        <end position="38"/>
    </location>
</feature>
<comment type="subcellular location">
    <subcellularLocation>
        <location evidence="6">Cytoplasm</location>
        <location evidence="6">Cytoskeleton</location>
    </subcellularLocation>
</comment>
<feature type="region of interest" description="Disordered" evidence="8">
    <location>
        <begin position="1"/>
        <end position="83"/>
    </location>
</feature>
<accession>A0A8B9E8L9</accession>
<proteinExistence type="inferred from homology"/>
<organism evidence="9 10">
    <name type="scientific">Anser cygnoides</name>
    <name type="common">Swan goose</name>
    <dbReference type="NCBI Taxonomy" id="8845"/>
    <lineage>
        <taxon>Eukaryota</taxon>
        <taxon>Metazoa</taxon>
        <taxon>Chordata</taxon>
        <taxon>Craniata</taxon>
        <taxon>Vertebrata</taxon>
        <taxon>Euteleostomi</taxon>
        <taxon>Archelosauria</taxon>
        <taxon>Archosauria</taxon>
        <taxon>Dinosauria</taxon>
        <taxon>Saurischia</taxon>
        <taxon>Theropoda</taxon>
        <taxon>Coelurosauria</taxon>
        <taxon>Aves</taxon>
        <taxon>Neognathae</taxon>
        <taxon>Galloanserae</taxon>
        <taxon>Anseriformes</taxon>
        <taxon>Anatidae</taxon>
        <taxon>Anserinae</taxon>
        <taxon>Anser</taxon>
    </lineage>
</organism>
<dbReference type="GO" id="GO:0048487">
    <property type="term" value="F:beta-tubulin binding"/>
    <property type="evidence" value="ECO:0007669"/>
    <property type="project" value="InterPro"/>
</dbReference>
<evidence type="ECO:0000256" key="1">
    <source>
        <dbReference type="ARBA" id="ARBA00003046"/>
    </source>
</evidence>
<reference evidence="9" key="1">
    <citation type="submission" date="2025-08" db="UniProtKB">
        <authorList>
            <consortium name="Ensembl"/>
        </authorList>
    </citation>
    <scope>IDENTIFICATION</scope>
</reference>
<evidence type="ECO:0000256" key="7">
    <source>
        <dbReference type="SAM" id="Coils"/>
    </source>
</evidence>
<feature type="compositionally biased region" description="Low complexity" evidence="8">
    <location>
        <begin position="70"/>
        <end position="83"/>
    </location>
</feature>
<keyword evidence="6" id="KW-0963">Cytoplasm</keyword>
<dbReference type="GO" id="GO:0005829">
    <property type="term" value="C:cytosol"/>
    <property type="evidence" value="ECO:0007669"/>
    <property type="project" value="TreeGrafter"/>
</dbReference>
<keyword evidence="7" id="KW-0175">Coiled coil</keyword>
<evidence type="ECO:0000256" key="3">
    <source>
        <dbReference type="ARBA" id="ARBA00015002"/>
    </source>
</evidence>